<name>A0A292PNC2_9PEZI</name>
<reference evidence="4" key="1">
    <citation type="submission" date="2015-10" db="EMBL/GenBank/DDBJ databases">
        <authorList>
            <person name="Regsiter A."/>
            <person name="william w."/>
        </authorList>
    </citation>
    <scope>NUCLEOTIDE SEQUENCE</scope>
    <source>
        <strain evidence="4">Montdore</strain>
    </source>
</reference>
<dbReference type="Pfam" id="PF09724">
    <property type="entry name" value="Dcc1"/>
    <property type="match status" value="1"/>
</dbReference>
<feature type="compositionally biased region" description="Low complexity" evidence="3">
    <location>
        <begin position="343"/>
        <end position="363"/>
    </location>
</feature>
<keyword evidence="5" id="KW-1185">Reference proteome</keyword>
<evidence type="ECO:0000256" key="1">
    <source>
        <dbReference type="ARBA" id="ARBA00007017"/>
    </source>
</evidence>
<accession>A0A292PNC2</accession>
<evidence type="ECO:0000313" key="5">
    <source>
        <dbReference type="Proteomes" id="UP001412239"/>
    </source>
</evidence>
<dbReference type="EMBL" id="LN891121">
    <property type="protein sequence ID" value="CUS08604.1"/>
    <property type="molecule type" value="Genomic_DNA"/>
</dbReference>
<evidence type="ECO:0000256" key="3">
    <source>
        <dbReference type="SAM" id="MobiDB-lite"/>
    </source>
</evidence>
<dbReference type="GO" id="GO:0000785">
    <property type="term" value="C:chromatin"/>
    <property type="evidence" value="ECO:0007669"/>
    <property type="project" value="TreeGrafter"/>
</dbReference>
<dbReference type="GO" id="GO:0000775">
    <property type="term" value="C:chromosome, centromeric region"/>
    <property type="evidence" value="ECO:0007669"/>
    <property type="project" value="TreeGrafter"/>
</dbReference>
<dbReference type="GO" id="GO:0034088">
    <property type="term" value="P:maintenance of mitotic sister chromatid cohesion"/>
    <property type="evidence" value="ECO:0007669"/>
    <property type="project" value="TreeGrafter"/>
</dbReference>
<sequence>MSTQANTGIPFSYSHSQSPIHLIELPPTLLSLVTSPSPPIIKIKAAPTPANATAPRGSENHAVLCTPTQTFSLRHVHCSNSILLVQPSEPPPPDPVEDEQQQTFSLTSTCLRAVATASSWLELIPVTADCASLLREKIPVYHGWADDDPALPTTDEPISRARLLDSIPISDAEFSAAWDELLAFEANNGAACRPSATAILRTISEINTSATAESFPLSSPSAFTGSAILGMLDDVEIPAGLVTVVIGSICDRVEGSTDENTWRLNKDKCCVFVGEALLQDCMEIKTREIVARRPNTATLITRSAFMAKWKAAVPEECISKCRLDTIQGWHALFGDADPRVTAGSSTASLSSLPAPAKNTAPAKKNWHERLGKRR</sequence>
<dbReference type="GO" id="GO:0031390">
    <property type="term" value="C:Ctf18 RFC-like complex"/>
    <property type="evidence" value="ECO:0007669"/>
    <property type="project" value="InterPro"/>
</dbReference>
<gene>
    <name evidence="4" type="ORF">GSTUAT00007249001</name>
</gene>
<evidence type="ECO:0000313" key="4">
    <source>
        <dbReference type="EMBL" id="CUS08604.1"/>
    </source>
</evidence>
<dbReference type="Proteomes" id="UP001412239">
    <property type="component" value="Unassembled WGS sequence"/>
</dbReference>
<proteinExistence type="inferred from homology"/>
<dbReference type="AlphaFoldDB" id="A0A292PNC2"/>
<dbReference type="PANTHER" id="PTHR13395:SF6">
    <property type="entry name" value="SISTER CHROMATID COHESION PROTEIN DCC1"/>
    <property type="match status" value="1"/>
</dbReference>
<dbReference type="InterPro" id="IPR019128">
    <property type="entry name" value="Dcc1"/>
</dbReference>
<organism evidence="4 5">
    <name type="scientific">Tuber aestivum</name>
    <name type="common">summer truffle</name>
    <dbReference type="NCBI Taxonomy" id="59557"/>
    <lineage>
        <taxon>Eukaryota</taxon>
        <taxon>Fungi</taxon>
        <taxon>Dikarya</taxon>
        <taxon>Ascomycota</taxon>
        <taxon>Pezizomycotina</taxon>
        <taxon>Pezizomycetes</taxon>
        <taxon>Pezizales</taxon>
        <taxon>Tuberaceae</taxon>
        <taxon>Tuber</taxon>
    </lineage>
</organism>
<dbReference type="GO" id="GO:0006260">
    <property type="term" value="P:DNA replication"/>
    <property type="evidence" value="ECO:0007669"/>
    <property type="project" value="UniProtKB-KW"/>
</dbReference>
<evidence type="ECO:0008006" key="6">
    <source>
        <dbReference type="Google" id="ProtNLM"/>
    </source>
</evidence>
<comment type="similarity">
    <text evidence="1">Belongs to the DCC1 family.</text>
</comment>
<feature type="region of interest" description="Disordered" evidence="3">
    <location>
        <begin position="343"/>
        <end position="374"/>
    </location>
</feature>
<feature type="compositionally biased region" description="Basic and acidic residues" evidence="3">
    <location>
        <begin position="365"/>
        <end position="374"/>
    </location>
</feature>
<dbReference type="PANTHER" id="PTHR13395">
    <property type="entry name" value="SISTER CHROMATID COHESION PROTEIN DCC1-RELATED"/>
    <property type="match status" value="1"/>
</dbReference>
<evidence type="ECO:0000256" key="2">
    <source>
        <dbReference type="ARBA" id="ARBA00022705"/>
    </source>
</evidence>
<keyword evidence="2" id="KW-0235">DNA replication</keyword>
<protein>
    <recommendedName>
        <fullName evidence="6">Sister chromatid cohesion protein Dcc1</fullName>
    </recommendedName>
</protein>